<sequence length="666" mass="75632">MQSDFGGVGLMQTPTARMAPAGEVSFSFNRAVPYERYNLSTQPLSWLEFGIRYARTTETPQGFDDLVEGNDYLNNGIDTKLLLNRESAVLPQLAIGFRNLGGASLFRSEYLVASKRWYDFDFSLGLGWGYLAGDDDLDEALDNVTINPDRSVSTSGVDDFSVSDLFSGSPRAFGGVEYQTPWQPLRLAIEYDANDYDNEPLKEAREQDSHVNYGAHYRLTDNIDMHAGWERGSTFMWGLTLSTNLAGLSQAQDSTPPEKLDTKQPSAQTDWQATSDKLADNAGFDVHRITRNDDTLTLEGESRTYRSWRKTEGRANRILANRVDPAIQTFRYRQLDHGLVIRDDFHDRQDFVQAVRARDKATPYETGIYARSTLNRPQGETVEDQQPDRLRFGVSPHLLQNDGSQDGYLYQLFATADAEFFTDSRGWFSGEAGLNITDNLDRYEYRDNGKLHRVRSRREDYLDESRAGLYNLQYTRVGQLDRDWSVMAYGGLLEMMYAGAGGELLYRPLESNVALGMDINWVKQRDFDQGFGTRDYDTWTGQATAYIDTGYHDVLAKVSAGRYLARDWGGTLDLSREFVDGARIGAWATFTDANDDFDKGDFNRGVYISVPLDAFFAGAGDQQGQIAWQPLMRDSGATLDRRYQLYEMTRHRDMDHYWQDNDASYE</sequence>
<dbReference type="InterPro" id="IPR010344">
    <property type="entry name" value="YbjH"/>
</dbReference>
<reference evidence="1 2" key="1">
    <citation type="submission" date="2019-08" db="EMBL/GenBank/DDBJ databases">
        <title>Complete genome sequence of Kushneria sp. YCWA18, a halophilic phosphate-solubilizing bacterium isolated from Daqiao saltern in China.</title>
        <authorList>
            <person name="Du G.-X."/>
            <person name="Qu L.-Y."/>
        </authorList>
    </citation>
    <scope>NUCLEOTIDE SEQUENCE [LARGE SCALE GENOMIC DNA]</scope>
    <source>
        <strain evidence="1 2">YCWA18</strain>
    </source>
</reference>
<proteinExistence type="predicted"/>
<dbReference type="KEGG" id="kuy:FY550_08940"/>
<dbReference type="AlphaFoldDB" id="A0A5C1A587"/>
<gene>
    <name evidence="1" type="ORF">FY550_08940</name>
</gene>
<dbReference type="Proteomes" id="UP000322553">
    <property type="component" value="Chromosome"/>
</dbReference>
<keyword evidence="2" id="KW-1185">Reference proteome</keyword>
<organism evidence="1 2">
    <name type="scientific">Kushneria phosphatilytica</name>
    <dbReference type="NCBI Taxonomy" id="657387"/>
    <lineage>
        <taxon>Bacteria</taxon>
        <taxon>Pseudomonadati</taxon>
        <taxon>Pseudomonadota</taxon>
        <taxon>Gammaproteobacteria</taxon>
        <taxon>Oceanospirillales</taxon>
        <taxon>Halomonadaceae</taxon>
        <taxon>Kushneria</taxon>
    </lineage>
</organism>
<name>A0A5C1A587_9GAMM</name>
<evidence type="ECO:0000313" key="2">
    <source>
        <dbReference type="Proteomes" id="UP000322553"/>
    </source>
</evidence>
<dbReference type="EMBL" id="CP043420">
    <property type="protein sequence ID" value="QEL12803.1"/>
    <property type="molecule type" value="Genomic_DNA"/>
</dbReference>
<dbReference type="Pfam" id="PF06082">
    <property type="entry name" value="YjbH"/>
    <property type="match status" value="1"/>
</dbReference>
<protein>
    <submittedName>
        <fullName evidence="1">YjbH domain-containing protein</fullName>
    </submittedName>
</protein>
<accession>A0A5C1A587</accession>
<evidence type="ECO:0000313" key="1">
    <source>
        <dbReference type="EMBL" id="QEL12803.1"/>
    </source>
</evidence>